<comment type="similarity">
    <text evidence="3">Belongs to the mago nashi family.</text>
</comment>
<feature type="domain" description="C-type lectin" evidence="18">
    <location>
        <begin position="437"/>
        <end position="543"/>
    </location>
</feature>
<evidence type="ECO:0000256" key="4">
    <source>
        <dbReference type="ARBA" id="ARBA00022692"/>
    </source>
</evidence>
<dbReference type="GO" id="GO:0000398">
    <property type="term" value="P:mRNA splicing, via spliceosome"/>
    <property type="evidence" value="ECO:0007669"/>
    <property type="project" value="UniProtKB-ARBA"/>
</dbReference>
<evidence type="ECO:0000313" key="19">
    <source>
        <dbReference type="EMBL" id="KAG5212519.1"/>
    </source>
</evidence>
<dbReference type="SUPFAM" id="SSF56436">
    <property type="entry name" value="C-type lectin-like"/>
    <property type="match status" value="1"/>
</dbReference>
<keyword evidence="11" id="KW-1015">Disulfide bond</keyword>
<keyword evidence="8" id="KW-0735">Signal-anchor</keyword>
<keyword evidence="5" id="KW-0507">mRNA processing</keyword>
<dbReference type="Pfam" id="PF00059">
    <property type="entry name" value="Lectin_C"/>
    <property type="match status" value="1"/>
</dbReference>
<dbReference type="GO" id="GO:0005886">
    <property type="term" value="C:plasma membrane"/>
    <property type="evidence" value="ECO:0007669"/>
    <property type="project" value="UniProtKB-ARBA"/>
</dbReference>
<keyword evidence="15" id="KW-0539">Nucleus</keyword>
<evidence type="ECO:0000256" key="8">
    <source>
        <dbReference type="ARBA" id="ARBA00022968"/>
    </source>
</evidence>
<dbReference type="Gene3D" id="3.30.1560.10">
    <property type="entry name" value="Mago nashi"/>
    <property type="match status" value="1"/>
</dbReference>
<name>A0A836AHX7_SHEEP</name>
<dbReference type="GO" id="GO:0071013">
    <property type="term" value="C:catalytic step 2 spliceosome"/>
    <property type="evidence" value="ECO:0007669"/>
    <property type="project" value="TreeGrafter"/>
</dbReference>
<evidence type="ECO:0000313" key="20">
    <source>
        <dbReference type="Proteomes" id="UP000664991"/>
    </source>
</evidence>
<dbReference type="SUPFAM" id="SSF89817">
    <property type="entry name" value="Mago nashi protein"/>
    <property type="match status" value="1"/>
</dbReference>
<dbReference type="CDD" id="cd03593">
    <property type="entry name" value="CLECT_NK_receptors_like"/>
    <property type="match status" value="1"/>
</dbReference>
<dbReference type="InterPro" id="IPR016187">
    <property type="entry name" value="CTDL_fold"/>
</dbReference>
<proteinExistence type="inferred from homology"/>
<reference evidence="19 20" key="1">
    <citation type="submission" date="2020-12" db="EMBL/GenBank/DDBJ databases">
        <title>De novo assembly of Tibetan sheep genome.</title>
        <authorList>
            <person name="Li X."/>
        </authorList>
    </citation>
    <scope>NUCLEOTIDE SEQUENCE [LARGE SCALE GENOMIC DNA]</scope>
    <source>
        <tissue evidence="19">Heart</tissue>
    </source>
</reference>
<evidence type="ECO:0000256" key="15">
    <source>
        <dbReference type="ARBA" id="ARBA00023242"/>
    </source>
</evidence>
<keyword evidence="14" id="KW-0508">mRNA splicing</keyword>
<dbReference type="Pfam" id="PF02792">
    <property type="entry name" value="Mago_nashi"/>
    <property type="match status" value="1"/>
</dbReference>
<dbReference type="AlphaFoldDB" id="A0A836AHX7"/>
<dbReference type="GO" id="GO:0030246">
    <property type="term" value="F:carbohydrate binding"/>
    <property type="evidence" value="ECO:0007669"/>
    <property type="project" value="UniProtKB-KW"/>
</dbReference>
<dbReference type="Proteomes" id="UP000664991">
    <property type="component" value="Unassembled WGS sequence"/>
</dbReference>
<keyword evidence="12" id="KW-0675">Receptor</keyword>
<feature type="transmembrane region" description="Helical" evidence="17">
    <location>
        <begin position="349"/>
        <end position="371"/>
    </location>
</feature>
<dbReference type="CDD" id="cd11295">
    <property type="entry name" value="Mago_nashi"/>
    <property type="match status" value="1"/>
</dbReference>
<keyword evidence="10 17" id="KW-0472">Membrane</keyword>
<evidence type="ECO:0000256" key="5">
    <source>
        <dbReference type="ARBA" id="ARBA00022728"/>
    </source>
</evidence>
<evidence type="ECO:0000259" key="18">
    <source>
        <dbReference type="PROSITE" id="PS50041"/>
    </source>
</evidence>
<evidence type="ECO:0000256" key="14">
    <source>
        <dbReference type="ARBA" id="ARBA00023187"/>
    </source>
</evidence>
<evidence type="ECO:0000256" key="13">
    <source>
        <dbReference type="ARBA" id="ARBA00023180"/>
    </source>
</evidence>
<keyword evidence="6" id="KW-0430">Lectin</keyword>
<evidence type="ECO:0000256" key="16">
    <source>
        <dbReference type="SAM" id="MobiDB-lite"/>
    </source>
</evidence>
<dbReference type="InterPro" id="IPR036605">
    <property type="entry name" value="Mago_nashi_sf"/>
</dbReference>
<evidence type="ECO:0000256" key="6">
    <source>
        <dbReference type="ARBA" id="ARBA00022734"/>
    </source>
</evidence>
<protein>
    <recommendedName>
        <fullName evidence="18">C-type lectin domain-containing protein</fullName>
    </recommendedName>
</protein>
<dbReference type="FunFam" id="3.30.1560.10:FF:000001">
    <property type="entry name" value="Protein mago nashi homolog"/>
    <property type="match status" value="1"/>
</dbReference>
<evidence type="ECO:0000256" key="2">
    <source>
        <dbReference type="ARBA" id="ARBA00004606"/>
    </source>
</evidence>
<dbReference type="GO" id="GO:0000184">
    <property type="term" value="P:nuclear-transcribed mRNA catabolic process, nonsense-mediated decay"/>
    <property type="evidence" value="ECO:0007669"/>
    <property type="project" value="UniProtKB-ARBA"/>
</dbReference>
<evidence type="ECO:0000256" key="11">
    <source>
        <dbReference type="ARBA" id="ARBA00023157"/>
    </source>
</evidence>
<evidence type="ECO:0000256" key="9">
    <source>
        <dbReference type="ARBA" id="ARBA00022989"/>
    </source>
</evidence>
<gene>
    <name evidence="19" type="ORF">JEQ12_014948</name>
</gene>
<keyword evidence="5" id="KW-0747">Spliceosome</keyword>
<dbReference type="Pfam" id="PF08391">
    <property type="entry name" value="Ly49"/>
    <property type="match status" value="1"/>
</dbReference>
<comment type="caution">
    <text evidence="19">The sequence shown here is derived from an EMBL/GenBank/DDBJ whole genome shotgun (WGS) entry which is preliminary data.</text>
</comment>
<dbReference type="SMART" id="SM00034">
    <property type="entry name" value="CLECT"/>
    <property type="match status" value="1"/>
</dbReference>
<keyword evidence="4 17" id="KW-0812">Transmembrane</keyword>
<dbReference type="PANTHER" id="PTHR12638:SF0">
    <property type="entry name" value="MAGO HOMOLOG, EXON JUNCTION COMPLEX SUBUNIT-RELATED"/>
    <property type="match status" value="1"/>
</dbReference>
<dbReference type="GO" id="GO:1990501">
    <property type="term" value="C:exon-exon junction subcomplex mago-y14"/>
    <property type="evidence" value="ECO:0007669"/>
    <property type="project" value="UniProtKB-ARBA"/>
</dbReference>
<organism evidence="19 20">
    <name type="scientific">Ovis aries</name>
    <name type="common">Sheep</name>
    <dbReference type="NCBI Taxonomy" id="9940"/>
    <lineage>
        <taxon>Eukaryota</taxon>
        <taxon>Metazoa</taxon>
        <taxon>Chordata</taxon>
        <taxon>Craniata</taxon>
        <taxon>Vertebrata</taxon>
        <taxon>Euteleostomi</taxon>
        <taxon>Mammalia</taxon>
        <taxon>Eutheria</taxon>
        <taxon>Laurasiatheria</taxon>
        <taxon>Artiodactyla</taxon>
        <taxon>Ruminantia</taxon>
        <taxon>Pecora</taxon>
        <taxon>Bovidae</taxon>
        <taxon>Caprinae</taxon>
        <taxon>Ovis</taxon>
    </lineage>
</organism>
<keyword evidence="9 17" id="KW-1133">Transmembrane helix</keyword>
<dbReference type="GO" id="GO:0051028">
    <property type="term" value="P:mRNA transport"/>
    <property type="evidence" value="ECO:0007669"/>
    <property type="project" value="UniProtKB-KW"/>
</dbReference>
<dbReference type="InterPro" id="IPR001304">
    <property type="entry name" value="C-type_lectin-like"/>
</dbReference>
<keyword evidence="7" id="KW-0813">Transport</keyword>
<dbReference type="PANTHER" id="PTHR12638">
    <property type="entry name" value="PROTEIN MAGO NASHI HOMOLOG"/>
    <property type="match status" value="1"/>
</dbReference>
<feature type="compositionally biased region" description="Basic and acidic residues" evidence="16">
    <location>
        <begin position="292"/>
        <end position="301"/>
    </location>
</feature>
<dbReference type="InterPro" id="IPR013600">
    <property type="entry name" value="Ly49_N"/>
</dbReference>
<dbReference type="InterPro" id="IPR033992">
    <property type="entry name" value="NKR-like_CTLD"/>
</dbReference>
<evidence type="ECO:0000256" key="10">
    <source>
        <dbReference type="ARBA" id="ARBA00023136"/>
    </source>
</evidence>
<dbReference type="PROSITE" id="PS50041">
    <property type="entry name" value="C_TYPE_LECTIN_2"/>
    <property type="match status" value="1"/>
</dbReference>
<comment type="subcellular location">
    <subcellularLocation>
        <location evidence="2">Membrane</location>
        <topology evidence="2">Single-pass type II membrane protein</topology>
    </subcellularLocation>
    <subcellularLocation>
        <location evidence="1">Nucleus</location>
    </subcellularLocation>
</comment>
<dbReference type="InterPro" id="IPR004023">
    <property type="entry name" value="Mago_nashi"/>
</dbReference>
<accession>A0A836AHX7</accession>
<keyword evidence="13" id="KW-0325">Glycoprotein</keyword>
<dbReference type="InterPro" id="IPR016186">
    <property type="entry name" value="C-type_lectin-like/link_sf"/>
</dbReference>
<evidence type="ECO:0000256" key="7">
    <source>
        <dbReference type="ARBA" id="ARBA00022816"/>
    </source>
</evidence>
<dbReference type="Gene3D" id="3.10.100.10">
    <property type="entry name" value="Mannose-Binding Protein A, subunit A"/>
    <property type="match status" value="1"/>
</dbReference>
<feature type="region of interest" description="Disordered" evidence="16">
    <location>
        <begin position="290"/>
        <end position="315"/>
    </location>
</feature>
<evidence type="ECO:0000256" key="12">
    <source>
        <dbReference type="ARBA" id="ARBA00023170"/>
    </source>
</evidence>
<evidence type="ECO:0000256" key="1">
    <source>
        <dbReference type="ARBA" id="ARBA00004123"/>
    </source>
</evidence>
<evidence type="ECO:0000256" key="17">
    <source>
        <dbReference type="SAM" id="Phobius"/>
    </source>
</evidence>
<evidence type="ECO:0000256" key="3">
    <source>
        <dbReference type="ARBA" id="ARBA00009270"/>
    </source>
</evidence>
<keyword evidence="7" id="KW-0509">mRNA transport</keyword>
<dbReference type="EMBL" id="JAEMGP010000003">
    <property type="protein sequence ID" value="KAG5212519.1"/>
    <property type="molecule type" value="Genomic_DNA"/>
</dbReference>
<sequence>MAMASDFYLRYYVGHKGKFGHEFLEFEFRPDGKLRYANNSNYKNDVMIRKEAYVHKSVMEELKRIIDDSEITKEDDALWPPPDRVGRQELEIVIGDEHISFTTSKIGSLIDVNQSNLSCTRGIGDCKGQLLSPCSGQFFPSASLNGTDTVFQYIQEKHQQEESLRNLSQKYDVMQNDNYLKKQLLTKKTSECDRLNETFQQMKGSDLVFTEKKGCYHENESSESLPNTDMMEKRVYTEVKSLGKRKRMQSRTADTKYEGVMMRTDFVPLYFPENNGKKMEYMTVTLAAPDQRTGERPEISQKEASQNNRLKRPYRNAGFHSQPQIQTTQQIQRIPEQDRKKAFRASSSGCIVAVILGIICVILLGISAFFATKYFQNSFNYQNMLDNDPQKYDQNMLDNDTQEYEKARTPVKNKCFSKDWLNSEKSREEYKNKWFCCEEKCYYFSNIDKTFEESRKFCTNQGSHLLKIEDEDEQNFVQSLVSYFYWIGLSRKGSVSPWMWEDGSLIQYKLNLWNSKINNNCAYVTGTKVAATVCTRQYFFICEKNYTNVDLKLSEDK</sequence>